<dbReference type="InterPro" id="IPR012337">
    <property type="entry name" value="RNaseH-like_sf"/>
</dbReference>
<dbReference type="GO" id="GO:0045004">
    <property type="term" value="P:DNA replication proofreading"/>
    <property type="evidence" value="ECO:0007669"/>
    <property type="project" value="TreeGrafter"/>
</dbReference>
<evidence type="ECO:0000256" key="2">
    <source>
        <dbReference type="ARBA" id="ARBA00049244"/>
    </source>
</evidence>
<dbReference type="Pfam" id="PF24055">
    <property type="entry name" value="POL3_N"/>
    <property type="match status" value="1"/>
</dbReference>
<name>A0A0R3S6C9_9BILA</name>
<feature type="domain" description="DNA polymerase delta/zeta catalytic subunit N-terminal" evidence="4">
    <location>
        <begin position="113"/>
        <end position="193"/>
    </location>
</feature>
<dbReference type="AlphaFoldDB" id="A0A0R3S6C9"/>
<evidence type="ECO:0000313" key="5">
    <source>
        <dbReference type="Proteomes" id="UP000050640"/>
    </source>
</evidence>
<reference evidence="6" key="1">
    <citation type="submission" date="2017-02" db="UniProtKB">
        <authorList>
            <consortium name="WormBaseParasite"/>
        </authorList>
    </citation>
    <scope>IDENTIFICATION</scope>
</reference>
<organism evidence="5 6">
    <name type="scientific">Elaeophora elaphi</name>
    <dbReference type="NCBI Taxonomy" id="1147741"/>
    <lineage>
        <taxon>Eukaryota</taxon>
        <taxon>Metazoa</taxon>
        <taxon>Ecdysozoa</taxon>
        <taxon>Nematoda</taxon>
        <taxon>Chromadorea</taxon>
        <taxon>Rhabditida</taxon>
        <taxon>Spirurina</taxon>
        <taxon>Spiruromorpha</taxon>
        <taxon>Filarioidea</taxon>
        <taxon>Onchocercidae</taxon>
        <taxon>Elaeophora</taxon>
    </lineage>
</organism>
<protein>
    <recommendedName>
        <fullName evidence="1">3'-5' exodeoxyribonuclease</fullName>
    </recommendedName>
</protein>
<dbReference type="GO" id="GO:0006297">
    <property type="term" value="P:nucleotide-excision repair, DNA gap filling"/>
    <property type="evidence" value="ECO:0007669"/>
    <property type="project" value="TreeGrafter"/>
</dbReference>
<dbReference type="Proteomes" id="UP000050640">
    <property type="component" value="Unplaced"/>
</dbReference>
<evidence type="ECO:0000256" key="1">
    <source>
        <dbReference type="ARBA" id="ARBA00042791"/>
    </source>
</evidence>
<evidence type="ECO:0000313" key="6">
    <source>
        <dbReference type="WBParaSite" id="EEL_0001035101-mRNA-1"/>
    </source>
</evidence>
<feature type="region of interest" description="Disordered" evidence="3">
    <location>
        <begin position="1"/>
        <end position="29"/>
    </location>
</feature>
<dbReference type="InterPro" id="IPR056435">
    <property type="entry name" value="DPOD/Z_N"/>
</dbReference>
<comment type="catalytic activity">
    <reaction evidence="2">
        <text>DNA(n) + a 2'-deoxyribonucleoside 5'-triphosphate = DNA(n+1) + diphosphate</text>
        <dbReference type="Rhea" id="RHEA:22508"/>
        <dbReference type="Rhea" id="RHEA-COMP:17339"/>
        <dbReference type="Rhea" id="RHEA-COMP:17340"/>
        <dbReference type="ChEBI" id="CHEBI:33019"/>
        <dbReference type="ChEBI" id="CHEBI:61560"/>
        <dbReference type="ChEBI" id="CHEBI:173112"/>
        <dbReference type="EC" id="2.7.7.7"/>
    </reaction>
</comment>
<dbReference type="WBParaSite" id="EEL_0001035101-mRNA-1">
    <property type="protein sequence ID" value="EEL_0001035101-mRNA-1"/>
    <property type="gene ID" value="EEL_0001035101"/>
</dbReference>
<dbReference type="GO" id="GO:0003887">
    <property type="term" value="F:DNA-directed DNA polymerase activity"/>
    <property type="evidence" value="ECO:0007669"/>
    <property type="project" value="UniProtKB-EC"/>
</dbReference>
<dbReference type="PANTHER" id="PTHR10322">
    <property type="entry name" value="DNA POLYMERASE CATALYTIC SUBUNIT"/>
    <property type="match status" value="1"/>
</dbReference>
<dbReference type="STRING" id="1147741.A0A0R3S6C9"/>
<evidence type="ECO:0000256" key="3">
    <source>
        <dbReference type="SAM" id="MobiDB-lite"/>
    </source>
</evidence>
<proteinExistence type="predicted"/>
<dbReference type="InterPro" id="IPR050240">
    <property type="entry name" value="DNA_pol_type-B"/>
</dbReference>
<dbReference type="SUPFAM" id="SSF53098">
    <property type="entry name" value="Ribonuclease H-like"/>
    <property type="match status" value="1"/>
</dbReference>
<evidence type="ECO:0000259" key="4">
    <source>
        <dbReference type="Pfam" id="PF24055"/>
    </source>
</evidence>
<dbReference type="GO" id="GO:0008296">
    <property type="term" value="F:3'-5'-DNA exonuclease activity"/>
    <property type="evidence" value="ECO:0007669"/>
    <property type="project" value="TreeGrafter"/>
</dbReference>
<dbReference type="Gene3D" id="3.30.342.10">
    <property type="entry name" value="DNA Polymerase, chain B, domain 1"/>
    <property type="match status" value="1"/>
</dbReference>
<sequence length="239" mass="27038">MASVIGKRTARSAPSSKKAKRSRASQDEPSVFVTQLASLAPSDDDSVRTVVNEFETNRIWSRPPLPAEFHTNESEIDFQVVDVDYFMNSENNVVIRLFGVTTGQNSVCVQVHGFLPYFYVLLESAFDEKNIEYAKTYLNDIIKTQVPANIGIPKNIENLIVDLDIVHGASIYEYRKNPDQKFLKVYVRSPKLLNLCRRVFTNGVSLTRGGQVESLSCFEANIDFEIRFMTDHDLVGCAW</sequence>
<dbReference type="GO" id="GO:0043625">
    <property type="term" value="C:delta DNA polymerase complex"/>
    <property type="evidence" value="ECO:0007669"/>
    <property type="project" value="TreeGrafter"/>
</dbReference>
<dbReference type="GO" id="GO:0006287">
    <property type="term" value="P:base-excision repair, gap-filling"/>
    <property type="evidence" value="ECO:0007669"/>
    <property type="project" value="TreeGrafter"/>
</dbReference>
<dbReference type="PANTHER" id="PTHR10322:SF23">
    <property type="entry name" value="DNA POLYMERASE DELTA CATALYTIC SUBUNIT"/>
    <property type="match status" value="1"/>
</dbReference>
<accession>A0A0R3S6C9</accession>
<keyword evidence="5" id="KW-1185">Reference proteome</keyword>